<keyword evidence="8" id="KW-0325">Glycoprotein</keyword>
<feature type="transmembrane region" description="Helical" evidence="12">
    <location>
        <begin position="117"/>
        <end position="138"/>
    </location>
</feature>
<evidence type="ECO:0000256" key="9">
    <source>
        <dbReference type="ARBA" id="ARBA00023224"/>
    </source>
</evidence>
<dbReference type="AlphaFoldDB" id="A0AAN9AIS0"/>
<feature type="domain" description="G-protein coupled receptors family 1 profile" evidence="13">
    <location>
        <begin position="61"/>
        <end position="320"/>
    </location>
</feature>
<feature type="region of interest" description="Disordered" evidence="11">
    <location>
        <begin position="365"/>
        <end position="384"/>
    </location>
</feature>
<keyword evidence="3 10" id="KW-0812">Transmembrane</keyword>
<comment type="similarity">
    <text evidence="10">Belongs to the G-protein coupled receptor 1 family.</text>
</comment>
<comment type="subcellular location">
    <subcellularLocation>
        <location evidence="1">Cell membrane</location>
        <topology evidence="1">Multi-pass membrane protein</topology>
    </subcellularLocation>
</comment>
<evidence type="ECO:0000256" key="2">
    <source>
        <dbReference type="ARBA" id="ARBA00022475"/>
    </source>
</evidence>
<feature type="compositionally biased region" description="Basic and acidic residues" evidence="11">
    <location>
        <begin position="408"/>
        <end position="418"/>
    </location>
</feature>
<feature type="transmembrane region" description="Helical" evidence="12">
    <location>
        <begin position="159"/>
        <end position="181"/>
    </location>
</feature>
<keyword evidence="4 12" id="KW-1133">Transmembrane helix</keyword>
<dbReference type="PROSITE" id="PS00237">
    <property type="entry name" value="G_PROTEIN_RECEP_F1_1"/>
    <property type="match status" value="1"/>
</dbReference>
<keyword evidence="2" id="KW-1003">Cell membrane</keyword>
<dbReference type="GO" id="GO:0005886">
    <property type="term" value="C:plasma membrane"/>
    <property type="evidence" value="ECO:0007669"/>
    <property type="project" value="UniProtKB-SubCell"/>
</dbReference>
<evidence type="ECO:0000256" key="12">
    <source>
        <dbReference type="SAM" id="Phobius"/>
    </source>
</evidence>
<evidence type="ECO:0000259" key="13">
    <source>
        <dbReference type="PROSITE" id="PS50262"/>
    </source>
</evidence>
<dbReference type="GO" id="GO:0004930">
    <property type="term" value="F:G protein-coupled receptor activity"/>
    <property type="evidence" value="ECO:0007669"/>
    <property type="project" value="UniProtKB-KW"/>
</dbReference>
<evidence type="ECO:0000256" key="10">
    <source>
        <dbReference type="RuleBase" id="RU000688"/>
    </source>
</evidence>
<name>A0AAN9AIS0_9CAEN</name>
<sequence>MDTTMDNSSQLNFPMPSSYLTKPPNIKDVATHVHDDLFRWRLRAYTFVAMEFVVGLLVIIINVLILLVMIRYRSFRTHTNAYIASLVVADLLVGLLVPPFSTLTHIHFRVDFVPCVIMVNLPCIFIDISVFNLVALACDRYFAVQYPLFHRRMVTTKRTMVCIAVSWLIGTIPSLTGLFFLKDIEDYKVRGYCSFGKVNKLNYNVYIYFFGFFIPVFVAMFILHMRIFFAFRAANKRRVQGMEGTPMANSPHIVSRARRKEVKLFKSLALMFAVFLLCFMPIQITNAVTHYRPDIKRSKEMTLSFVILQHSNSFIHPLVYAMGQVSIRRMIGVGVPPCFFRLCELKTSDSITYLEHGKTTVTHHRDETAPYNHGTMMESSSPAKHRFHPRRHTILWNDSNLDSSMTAESDRTSDEEHGSQSLPEPHA</sequence>
<evidence type="ECO:0000313" key="14">
    <source>
        <dbReference type="EMBL" id="KAK7087698.1"/>
    </source>
</evidence>
<feature type="region of interest" description="Disordered" evidence="11">
    <location>
        <begin position="398"/>
        <end position="427"/>
    </location>
</feature>
<dbReference type="SUPFAM" id="SSF81321">
    <property type="entry name" value="Family A G protein-coupled receptor-like"/>
    <property type="match status" value="1"/>
</dbReference>
<dbReference type="PANTHER" id="PTHR24246:SF27">
    <property type="entry name" value="ADENOSINE RECEPTOR, ISOFORM A"/>
    <property type="match status" value="1"/>
</dbReference>
<dbReference type="InterPro" id="IPR017452">
    <property type="entry name" value="GPCR_Rhodpsn_7TM"/>
</dbReference>
<keyword evidence="5 10" id="KW-0297">G-protein coupled receptor</keyword>
<keyword evidence="6 12" id="KW-0472">Membrane</keyword>
<dbReference type="PRINTS" id="PR00237">
    <property type="entry name" value="GPCRRHODOPSN"/>
</dbReference>
<feature type="transmembrane region" description="Helical" evidence="12">
    <location>
        <begin position="264"/>
        <end position="282"/>
    </location>
</feature>
<evidence type="ECO:0000256" key="6">
    <source>
        <dbReference type="ARBA" id="ARBA00023136"/>
    </source>
</evidence>
<feature type="transmembrane region" description="Helical" evidence="12">
    <location>
        <begin position="80"/>
        <end position="97"/>
    </location>
</feature>
<evidence type="ECO:0000256" key="1">
    <source>
        <dbReference type="ARBA" id="ARBA00004651"/>
    </source>
</evidence>
<feature type="transmembrane region" description="Helical" evidence="12">
    <location>
        <begin position="302"/>
        <end position="321"/>
    </location>
</feature>
<dbReference type="PROSITE" id="PS50262">
    <property type="entry name" value="G_PROTEIN_RECEP_F1_2"/>
    <property type="match status" value="1"/>
</dbReference>
<accession>A0AAN9AIS0</accession>
<feature type="transmembrane region" description="Helical" evidence="12">
    <location>
        <begin position="44"/>
        <end position="68"/>
    </location>
</feature>
<evidence type="ECO:0000256" key="7">
    <source>
        <dbReference type="ARBA" id="ARBA00023170"/>
    </source>
</evidence>
<keyword evidence="7 10" id="KW-0675">Receptor</keyword>
<dbReference type="Proteomes" id="UP001374579">
    <property type="component" value="Unassembled WGS sequence"/>
</dbReference>
<organism evidence="14 15">
    <name type="scientific">Littorina saxatilis</name>
    <dbReference type="NCBI Taxonomy" id="31220"/>
    <lineage>
        <taxon>Eukaryota</taxon>
        <taxon>Metazoa</taxon>
        <taxon>Spiralia</taxon>
        <taxon>Lophotrochozoa</taxon>
        <taxon>Mollusca</taxon>
        <taxon>Gastropoda</taxon>
        <taxon>Caenogastropoda</taxon>
        <taxon>Littorinimorpha</taxon>
        <taxon>Littorinoidea</taxon>
        <taxon>Littorinidae</taxon>
        <taxon>Littorina</taxon>
    </lineage>
</organism>
<feature type="transmembrane region" description="Helical" evidence="12">
    <location>
        <begin position="205"/>
        <end position="229"/>
    </location>
</feature>
<dbReference type="Pfam" id="PF00001">
    <property type="entry name" value="7tm_1"/>
    <property type="match status" value="1"/>
</dbReference>
<keyword evidence="9 10" id="KW-0807">Transducer</keyword>
<feature type="compositionally biased region" description="Polar residues" evidence="11">
    <location>
        <begin position="398"/>
        <end position="407"/>
    </location>
</feature>
<proteinExistence type="inferred from homology"/>
<gene>
    <name evidence="14" type="ORF">V1264_021715</name>
</gene>
<dbReference type="EMBL" id="JBAMIC010004070">
    <property type="protein sequence ID" value="KAK7087698.1"/>
    <property type="molecule type" value="Genomic_DNA"/>
</dbReference>
<dbReference type="PANTHER" id="PTHR24246">
    <property type="entry name" value="OLFACTORY RECEPTOR AND ADENOSINE RECEPTOR"/>
    <property type="match status" value="1"/>
</dbReference>
<evidence type="ECO:0000313" key="15">
    <source>
        <dbReference type="Proteomes" id="UP001374579"/>
    </source>
</evidence>
<dbReference type="Gene3D" id="1.20.1070.10">
    <property type="entry name" value="Rhodopsin 7-helix transmembrane proteins"/>
    <property type="match status" value="1"/>
</dbReference>
<evidence type="ECO:0000256" key="4">
    <source>
        <dbReference type="ARBA" id="ARBA00022989"/>
    </source>
</evidence>
<evidence type="ECO:0000256" key="5">
    <source>
        <dbReference type="ARBA" id="ARBA00023040"/>
    </source>
</evidence>
<protein>
    <recommendedName>
        <fullName evidence="13">G-protein coupled receptors family 1 profile domain-containing protein</fullName>
    </recommendedName>
</protein>
<evidence type="ECO:0000256" key="8">
    <source>
        <dbReference type="ARBA" id="ARBA00023180"/>
    </source>
</evidence>
<evidence type="ECO:0000256" key="11">
    <source>
        <dbReference type="SAM" id="MobiDB-lite"/>
    </source>
</evidence>
<comment type="caution">
    <text evidence="14">The sequence shown here is derived from an EMBL/GenBank/DDBJ whole genome shotgun (WGS) entry which is preliminary data.</text>
</comment>
<dbReference type="InterPro" id="IPR000276">
    <property type="entry name" value="GPCR_Rhodpsn"/>
</dbReference>
<reference evidence="14 15" key="1">
    <citation type="submission" date="2024-02" db="EMBL/GenBank/DDBJ databases">
        <title>Chromosome-scale genome assembly of the rough periwinkle Littorina saxatilis.</title>
        <authorList>
            <person name="De Jode A."/>
            <person name="Faria R."/>
            <person name="Formenti G."/>
            <person name="Sims Y."/>
            <person name="Smith T.P."/>
            <person name="Tracey A."/>
            <person name="Wood J.M.D."/>
            <person name="Zagrodzka Z.B."/>
            <person name="Johannesson K."/>
            <person name="Butlin R.K."/>
            <person name="Leder E.H."/>
        </authorList>
    </citation>
    <scope>NUCLEOTIDE SEQUENCE [LARGE SCALE GENOMIC DNA]</scope>
    <source>
        <strain evidence="14">Snail1</strain>
        <tissue evidence="14">Muscle</tissue>
    </source>
</reference>
<keyword evidence="15" id="KW-1185">Reference proteome</keyword>
<evidence type="ECO:0000256" key="3">
    <source>
        <dbReference type="ARBA" id="ARBA00022692"/>
    </source>
</evidence>